<protein>
    <submittedName>
        <fullName evidence="2">Uncharacterized protein</fullName>
    </submittedName>
</protein>
<feature type="region of interest" description="Disordered" evidence="1">
    <location>
        <begin position="1"/>
        <end position="26"/>
    </location>
</feature>
<dbReference type="EMBL" id="MT142987">
    <property type="protein sequence ID" value="QJA91429.1"/>
    <property type="molecule type" value="Genomic_DNA"/>
</dbReference>
<evidence type="ECO:0000313" key="2">
    <source>
        <dbReference type="EMBL" id="QJA91429.1"/>
    </source>
</evidence>
<gene>
    <name evidence="2" type="ORF">MM415B03367_0007</name>
</gene>
<sequence>MSQTAPGTEKKAKPRSEADLRFETDSKIQPKGFSNLEINEDVTITLTGKIKSLSMHEYREGDGSKSLLVELKSCTIGKGDAKETGVSYQSDKD</sequence>
<name>A0A6M3LAP3_9ZZZZ</name>
<feature type="compositionally biased region" description="Basic and acidic residues" evidence="1">
    <location>
        <begin position="8"/>
        <end position="26"/>
    </location>
</feature>
<dbReference type="AlphaFoldDB" id="A0A6M3LAP3"/>
<proteinExistence type="predicted"/>
<evidence type="ECO:0000256" key="1">
    <source>
        <dbReference type="SAM" id="MobiDB-lite"/>
    </source>
</evidence>
<organism evidence="2">
    <name type="scientific">viral metagenome</name>
    <dbReference type="NCBI Taxonomy" id="1070528"/>
    <lineage>
        <taxon>unclassified sequences</taxon>
        <taxon>metagenomes</taxon>
        <taxon>organismal metagenomes</taxon>
    </lineage>
</organism>
<accession>A0A6M3LAP3</accession>
<reference evidence="2" key="1">
    <citation type="submission" date="2020-03" db="EMBL/GenBank/DDBJ databases">
        <title>The deep terrestrial virosphere.</title>
        <authorList>
            <person name="Holmfeldt K."/>
            <person name="Nilsson E."/>
            <person name="Simone D."/>
            <person name="Lopez-Fernandez M."/>
            <person name="Wu X."/>
            <person name="de Brujin I."/>
            <person name="Lundin D."/>
            <person name="Andersson A."/>
            <person name="Bertilsson S."/>
            <person name="Dopson M."/>
        </authorList>
    </citation>
    <scope>NUCLEOTIDE SEQUENCE</scope>
    <source>
        <strain evidence="2">MM415B03367</strain>
    </source>
</reference>